<dbReference type="GO" id="GO:0005525">
    <property type="term" value="F:GTP binding"/>
    <property type="evidence" value="ECO:0007669"/>
    <property type="project" value="TreeGrafter"/>
</dbReference>
<evidence type="ECO:0000256" key="2">
    <source>
        <dbReference type="ARBA" id="ARBA00012715"/>
    </source>
</evidence>
<dbReference type="EC" id="3.5.4.16" evidence="2"/>
<comment type="pathway">
    <text evidence="1">Cofactor biosynthesis; 7,8-dihydroneopterin triphosphate biosynthesis; 7,8-dihydroneopterin triphosphate from GTP: step 1/1.</text>
</comment>
<dbReference type="PANTHER" id="PTHR11109">
    <property type="entry name" value="GTP CYCLOHYDROLASE I"/>
    <property type="match status" value="1"/>
</dbReference>
<dbReference type="SUPFAM" id="SSF55620">
    <property type="entry name" value="Tetrahydrobiopterin biosynthesis enzymes-like"/>
    <property type="match status" value="1"/>
</dbReference>
<dbReference type="GO" id="GO:0046654">
    <property type="term" value="P:tetrahydrofolate biosynthetic process"/>
    <property type="evidence" value="ECO:0007669"/>
    <property type="project" value="InterPro"/>
</dbReference>
<evidence type="ECO:0000313" key="5">
    <source>
        <dbReference type="EMBL" id="AYD82001.1"/>
    </source>
</evidence>
<dbReference type="GO" id="GO:0003934">
    <property type="term" value="F:GTP cyclohydrolase I activity"/>
    <property type="evidence" value="ECO:0007669"/>
    <property type="project" value="UniProtKB-EC"/>
</dbReference>
<organism evidence="5 6">
    <name type="scientific">Mycobacterium phage Saguaro</name>
    <dbReference type="NCBI Taxonomy" id="2315616"/>
    <lineage>
        <taxon>Viruses</taxon>
        <taxon>Duplodnaviria</taxon>
        <taxon>Heunggongvirae</taxon>
        <taxon>Uroviricota</taxon>
        <taxon>Caudoviricetes</taxon>
        <taxon>Bclasvirinae</taxon>
        <taxon>Saguarovirus</taxon>
        <taxon>Saguarovirus saguaro</taxon>
    </lineage>
</organism>
<sequence>MIDVDNAALAVKDLLQAFGVPIDDHTADTPTRSARAWAAILAGYQENPADHLSTTFSAPDDPGLVLVSGIRIQSMCAHHLLPFSGVATVAYRPSPGQRIVGISKLARVIQGYARRLQVQEQIGYQTVSAIKERLNPSAAVCQITAVHDCMRLRGVQEPSAATTTVASQGLVLDHEWALIDRQHSQHL</sequence>
<dbReference type="Pfam" id="PF01227">
    <property type="entry name" value="GTP_cyclohydroI"/>
    <property type="match status" value="1"/>
</dbReference>
<dbReference type="InterPro" id="IPR020602">
    <property type="entry name" value="GTP_CycHdrlase_I_dom"/>
</dbReference>
<dbReference type="GO" id="GO:0008270">
    <property type="term" value="F:zinc ion binding"/>
    <property type="evidence" value="ECO:0007669"/>
    <property type="project" value="TreeGrafter"/>
</dbReference>
<dbReference type="KEGG" id="vg:60321076"/>
<evidence type="ECO:0000256" key="1">
    <source>
        <dbReference type="ARBA" id="ARBA00005080"/>
    </source>
</evidence>
<dbReference type="Gene3D" id="1.10.286.10">
    <property type="match status" value="1"/>
</dbReference>
<feature type="domain" description="GTP cyclohydrolase I" evidence="4">
    <location>
        <begin position="10"/>
        <end position="171"/>
    </location>
</feature>
<dbReference type="EMBL" id="MH744423">
    <property type="protein sequence ID" value="AYD82001.1"/>
    <property type="molecule type" value="Genomic_DNA"/>
</dbReference>
<gene>
    <name evidence="5" type="primary">6</name>
    <name evidence="5" type="ORF">SEA_SAGUARO_6</name>
</gene>
<dbReference type="GO" id="GO:0006729">
    <property type="term" value="P:tetrahydrobiopterin biosynthetic process"/>
    <property type="evidence" value="ECO:0007669"/>
    <property type="project" value="TreeGrafter"/>
</dbReference>
<accession>A0A386K9D2</accession>
<evidence type="ECO:0000256" key="3">
    <source>
        <dbReference type="ARBA" id="ARBA00022801"/>
    </source>
</evidence>
<dbReference type="InterPro" id="IPR043133">
    <property type="entry name" value="GTP-CH-I_C/QueF"/>
</dbReference>
<dbReference type="UniPathway" id="UPA00848">
    <property type="reaction ID" value="UER00151"/>
</dbReference>
<dbReference type="RefSeq" id="YP_009949669.1">
    <property type="nucleotide sequence ID" value="NC_051583.1"/>
</dbReference>
<evidence type="ECO:0000259" key="4">
    <source>
        <dbReference type="Pfam" id="PF01227"/>
    </source>
</evidence>
<dbReference type="NCBIfam" id="NF006826">
    <property type="entry name" value="PRK09347.1-3"/>
    <property type="match status" value="1"/>
</dbReference>
<reference evidence="5 6" key="1">
    <citation type="submission" date="2018-08" db="EMBL/GenBank/DDBJ databases">
        <authorList>
            <person name="Washington J.M."/>
            <person name="Garlena R.A."/>
            <person name="Russell D.A."/>
            <person name="Pope W.H."/>
            <person name="Jacobs-Sera D."/>
            <person name="Hatfull G.F."/>
        </authorList>
    </citation>
    <scope>NUCLEOTIDE SEQUENCE [LARGE SCALE GENOMIC DNA]</scope>
</reference>
<evidence type="ECO:0000313" key="6">
    <source>
        <dbReference type="Proteomes" id="UP000269292"/>
    </source>
</evidence>
<dbReference type="Gene3D" id="3.30.1130.10">
    <property type="match status" value="1"/>
</dbReference>
<dbReference type="InterPro" id="IPR001474">
    <property type="entry name" value="GTP_CycHdrlase_I"/>
</dbReference>
<name>A0A386K9D2_9CAUD</name>
<proteinExistence type="predicted"/>
<keyword evidence="3" id="KW-0378">Hydrolase</keyword>
<keyword evidence="6" id="KW-1185">Reference proteome</keyword>
<dbReference type="Proteomes" id="UP000269292">
    <property type="component" value="Segment"/>
</dbReference>
<protein>
    <recommendedName>
        <fullName evidence="2">GTP cyclohydrolase I</fullName>
        <ecNumber evidence="2">3.5.4.16</ecNumber>
    </recommendedName>
</protein>
<dbReference type="InterPro" id="IPR043134">
    <property type="entry name" value="GTP-CH-I_N"/>
</dbReference>
<dbReference type="PANTHER" id="PTHR11109:SF7">
    <property type="entry name" value="GTP CYCLOHYDROLASE 1"/>
    <property type="match status" value="1"/>
</dbReference>
<dbReference type="GeneID" id="60321076"/>